<dbReference type="PANTHER" id="PTHR11165">
    <property type="entry name" value="SKP1"/>
    <property type="match status" value="1"/>
</dbReference>
<reference evidence="6" key="1">
    <citation type="journal article" date="2020" name="Ecol. Evol.">
        <title>Genome structure and content of the rice root-knot nematode (Meloidogyne graminicola).</title>
        <authorList>
            <person name="Phan N.T."/>
            <person name="Danchin E.G.J."/>
            <person name="Klopp C."/>
            <person name="Perfus-Barbeoch L."/>
            <person name="Kozlowski D.K."/>
            <person name="Koutsovoulos G.D."/>
            <person name="Lopez-Roques C."/>
            <person name="Bouchez O."/>
            <person name="Zahm M."/>
            <person name="Besnard G."/>
            <person name="Bellafiore S."/>
        </authorList>
    </citation>
    <scope>NUCLEOTIDE SEQUENCE</scope>
    <source>
        <strain evidence="6">VN-18</strain>
    </source>
</reference>
<dbReference type="InterPro" id="IPR016072">
    <property type="entry name" value="Skp1_comp_dimer"/>
</dbReference>
<keyword evidence="2" id="KW-0833">Ubl conjugation pathway</keyword>
<dbReference type="Proteomes" id="UP000605970">
    <property type="component" value="Unassembled WGS sequence"/>
</dbReference>
<feature type="compositionally biased region" description="Polar residues" evidence="3">
    <location>
        <begin position="238"/>
        <end position="252"/>
    </location>
</feature>
<keyword evidence="7" id="KW-1185">Reference proteome</keyword>
<dbReference type="Pfam" id="PF03931">
    <property type="entry name" value="Skp1_POZ"/>
    <property type="match status" value="1"/>
</dbReference>
<evidence type="ECO:0000256" key="1">
    <source>
        <dbReference type="ARBA" id="ARBA00009993"/>
    </source>
</evidence>
<evidence type="ECO:0000259" key="4">
    <source>
        <dbReference type="Pfam" id="PF01466"/>
    </source>
</evidence>
<feature type="domain" description="SKP1 component POZ" evidence="5">
    <location>
        <begin position="51"/>
        <end position="119"/>
    </location>
</feature>
<dbReference type="SUPFAM" id="SSF54695">
    <property type="entry name" value="POZ domain"/>
    <property type="match status" value="1"/>
</dbReference>
<dbReference type="EMBL" id="JABEBT010000052">
    <property type="protein sequence ID" value="KAF7634724.1"/>
    <property type="molecule type" value="Genomic_DNA"/>
</dbReference>
<feature type="compositionally biased region" description="Basic and acidic residues" evidence="3">
    <location>
        <begin position="291"/>
        <end position="302"/>
    </location>
</feature>
<evidence type="ECO:0000256" key="2">
    <source>
        <dbReference type="ARBA" id="ARBA00022786"/>
    </source>
</evidence>
<gene>
    <name evidence="6" type="ORF">Mgra_00005872</name>
</gene>
<dbReference type="Pfam" id="PF01466">
    <property type="entry name" value="Skp1"/>
    <property type="match status" value="1"/>
</dbReference>
<protein>
    <recommendedName>
        <fullName evidence="8">Skp1-related protein</fullName>
    </recommendedName>
</protein>
<comment type="caution">
    <text evidence="6">The sequence shown here is derived from an EMBL/GenBank/DDBJ whole genome shotgun (WGS) entry which is preliminary data.</text>
</comment>
<dbReference type="AlphaFoldDB" id="A0A8S9ZMS6"/>
<dbReference type="SMART" id="SM00512">
    <property type="entry name" value="Skp1"/>
    <property type="match status" value="1"/>
</dbReference>
<feature type="region of interest" description="Disordered" evidence="3">
    <location>
        <begin position="237"/>
        <end position="302"/>
    </location>
</feature>
<dbReference type="SUPFAM" id="SSF81382">
    <property type="entry name" value="Skp1 dimerisation domain-like"/>
    <property type="match status" value="1"/>
</dbReference>
<dbReference type="InterPro" id="IPR036296">
    <property type="entry name" value="SKP1-like_dim_sf"/>
</dbReference>
<dbReference type="OrthoDB" id="5788891at2759"/>
<feature type="region of interest" description="Disordered" evidence="3">
    <location>
        <begin position="1"/>
        <end position="39"/>
    </location>
</feature>
<accession>A0A8S9ZMS6</accession>
<proteinExistence type="inferred from homology"/>
<evidence type="ECO:0000259" key="5">
    <source>
        <dbReference type="Pfam" id="PF03931"/>
    </source>
</evidence>
<comment type="similarity">
    <text evidence="1">Belongs to the SKP1 family.</text>
</comment>
<dbReference type="InterPro" id="IPR016897">
    <property type="entry name" value="SKP1"/>
</dbReference>
<feature type="domain" description="SKP1 component dimerisation" evidence="4">
    <location>
        <begin position="172"/>
        <end position="217"/>
    </location>
</feature>
<dbReference type="GO" id="GO:0006511">
    <property type="term" value="P:ubiquitin-dependent protein catabolic process"/>
    <property type="evidence" value="ECO:0007669"/>
    <property type="project" value="InterPro"/>
</dbReference>
<name>A0A8S9ZMS6_9BILA</name>
<evidence type="ECO:0000256" key="3">
    <source>
        <dbReference type="SAM" id="MobiDB-lite"/>
    </source>
</evidence>
<evidence type="ECO:0000313" key="6">
    <source>
        <dbReference type="EMBL" id="KAF7634724.1"/>
    </source>
</evidence>
<organism evidence="6 7">
    <name type="scientific">Meloidogyne graminicola</name>
    <dbReference type="NCBI Taxonomy" id="189291"/>
    <lineage>
        <taxon>Eukaryota</taxon>
        <taxon>Metazoa</taxon>
        <taxon>Ecdysozoa</taxon>
        <taxon>Nematoda</taxon>
        <taxon>Chromadorea</taxon>
        <taxon>Rhabditida</taxon>
        <taxon>Tylenchina</taxon>
        <taxon>Tylenchomorpha</taxon>
        <taxon>Tylenchoidea</taxon>
        <taxon>Meloidogynidae</taxon>
        <taxon>Meloidogyninae</taxon>
        <taxon>Meloidogyne</taxon>
    </lineage>
</organism>
<feature type="compositionally biased region" description="Basic and acidic residues" evidence="3">
    <location>
        <begin position="17"/>
        <end position="36"/>
    </location>
</feature>
<dbReference type="InterPro" id="IPR016073">
    <property type="entry name" value="Skp1_comp_POZ"/>
</dbReference>
<dbReference type="Gene3D" id="3.30.710.10">
    <property type="entry name" value="Potassium Channel Kv1.1, Chain A"/>
    <property type="match status" value="1"/>
</dbReference>
<feature type="compositionally biased region" description="Acidic residues" evidence="3">
    <location>
        <begin position="1"/>
        <end position="16"/>
    </location>
</feature>
<sequence>MSLENNVEEELDEELPMEEKLTEEKLDESKEDKEVVNDANSNLTEEQKQRKIKCVSADDKIIEVEWYLLMDCGTFANLWESLNLEESCTPEALECFHFPLNEIDEECFVKVVEWLRNHHGLPPVVLQYDRVTSEFSQRRWFELTDWETTFFDIEDFEFLKEIYLASNFLDIKSLYYYCAQECARRIMDKSPEEIREMLCLPDDLTDEDKAAIAKEYEYRETPSPPPAPTLVVDDESELQGTSSQFMQQSSSKVIYDDLKNGNASNNVGGSSSNNNETEKSGEAEGSSSIKTEVKEEGSSKDN</sequence>
<dbReference type="InterPro" id="IPR001232">
    <property type="entry name" value="SKP1-like"/>
</dbReference>
<evidence type="ECO:0000313" key="7">
    <source>
        <dbReference type="Proteomes" id="UP000605970"/>
    </source>
</evidence>
<dbReference type="InterPro" id="IPR011333">
    <property type="entry name" value="SKP1/BTB/POZ_sf"/>
</dbReference>
<feature type="compositionally biased region" description="Low complexity" evidence="3">
    <location>
        <begin position="260"/>
        <end position="275"/>
    </location>
</feature>
<evidence type="ECO:0008006" key="8">
    <source>
        <dbReference type="Google" id="ProtNLM"/>
    </source>
</evidence>